<feature type="compositionally biased region" description="Polar residues" evidence="1">
    <location>
        <begin position="603"/>
        <end position="617"/>
    </location>
</feature>
<dbReference type="Pfam" id="PF00397">
    <property type="entry name" value="WW"/>
    <property type="match status" value="1"/>
</dbReference>
<feature type="region of interest" description="Disordered" evidence="1">
    <location>
        <begin position="57"/>
        <end position="76"/>
    </location>
</feature>
<dbReference type="Gene3D" id="2.20.70.10">
    <property type="match status" value="1"/>
</dbReference>
<dbReference type="InterPro" id="IPR008160">
    <property type="entry name" value="Collagen"/>
</dbReference>
<dbReference type="HOGENOM" id="CLU_268794_0_0_1"/>
<dbReference type="KEGG" id="gtt:GUITHDRAFT_160994"/>
<dbReference type="SUPFAM" id="SSF51045">
    <property type="entry name" value="WW domain"/>
    <property type="match status" value="1"/>
</dbReference>
<dbReference type="EnsemblProtists" id="EKX53273">
    <property type="protein sequence ID" value="EKX53273"/>
    <property type="gene ID" value="GUITHDRAFT_160994"/>
</dbReference>
<dbReference type="Proteomes" id="UP000011087">
    <property type="component" value="Unassembled WGS sequence"/>
</dbReference>
<reference evidence="6" key="2">
    <citation type="submission" date="2012-11" db="EMBL/GenBank/DDBJ databases">
        <authorList>
            <person name="Kuo A."/>
            <person name="Curtis B.A."/>
            <person name="Tanifuji G."/>
            <person name="Burki F."/>
            <person name="Gruber A."/>
            <person name="Irimia M."/>
            <person name="Maruyama S."/>
            <person name="Arias M.C."/>
            <person name="Ball S.G."/>
            <person name="Gile G.H."/>
            <person name="Hirakawa Y."/>
            <person name="Hopkins J.F."/>
            <person name="Rensing S.A."/>
            <person name="Schmutz J."/>
            <person name="Symeonidi A."/>
            <person name="Elias M."/>
            <person name="Eveleigh R.J."/>
            <person name="Herman E.K."/>
            <person name="Klute M.J."/>
            <person name="Nakayama T."/>
            <person name="Obornik M."/>
            <person name="Reyes-Prieto A."/>
            <person name="Armbrust E.V."/>
            <person name="Aves S.J."/>
            <person name="Beiko R.G."/>
            <person name="Coutinho P."/>
            <person name="Dacks J.B."/>
            <person name="Durnford D.G."/>
            <person name="Fast N.M."/>
            <person name="Green B.R."/>
            <person name="Grisdale C."/>
            <person name="Hempe F."/>
            <person name="Henrissat B."/>
            <person name="Hoppner M.P."/>
            <person name="Ishida K.-I."/>
            <person name="Kim E."/>
            <person name="Koreny L."/>
            <person name="Kroth P.G."/>
            <person name="Liu Y."/>
            <person name="Malik S.-B."/>
            <person name="Maier U.G."/>
            <person name="McRose D."/>
            <person name="Mock T."/>
            <person name="Neilson J.A."/>
            <person name="Onodera N.T."/>
            <person name="Poole A.M."/>
            <person name="Pritham E.J."/>
            <person name="Richards T.A."/>
            <person name="Rocap G."/>
            <person name="Roy S.W."/>
            <person name="Sarai C."/>
            <person name="Schaack S."/>
            <person name="Shirato S."/>
            <person name="Slamovits C.H."/>
            <person name="Spencer D.F."/>
            <person name="Suzuki S."/>
            <person name="Worden A.Z."/>
            <person name="Zauner S."/>
            <person name="Barry K."/>
            <person name="Bell C."/>
            <person name="Bharti A.K."/>
            <person name="Crow J.A."/>
            <person name="Grimwood J."/>
            <person name="Kramer R."/>
            <person name="Lindquist E."/>
            <person name="Lucas S."/>
            <person name="Salamov A."/>
            <person name="McFadden G.I."/>
            <person name="Lane C.E."/>
            <person name="Keeling P.J."/>
            <person name="Gray M.W."/>
            <person name="Grigoriev I.V."/>
            <person name="Archibald J.M."/>
        </authorList>
    </citation>
    <scope>NUCLEOTIDE SEQUENCE</scope>
    <source>
        <strain evidence="6">CCMP2712</strain>
    </source>
</reference>
<feature type="signal peptide" evidence="2">
    <location>
        <begin position="1"/>
        <end position="20"/>
    </location>
</feature>
<dbReference type="InterPro" id="IPR001202">
    <property type="entry name" value="WW_dom"/>
</dbReference>
<name>L1JYX5_GUITC</name>
<keyword evidence="6" id="KW-1185">Reference proteome</keyword>
<feature type="region of interest" description="Disordered" evidence="1">
    <location>
        <begin position="1082"/>
        <end position="1106"/>
    </location>
</feature>
<dbReference type="PaxDb" id="55529-EKX53273"/>
<feature type="compositionally biased region" description="Low complexity" evidence="1">
    <location>
        <begin position="298"/>
        <end position="308"/>
    </location>
</feature>
<dbReference type="InterPro" id="IPR036020">
    <property type="entry name" value="WW_dom_sf"/>
</dbReference>
<reference evidence="5" key="3">
    <citation type="submission" date="2015-06" db="UniProtKB">
        <authorList>
            <consortium name="EnsemblProtists"/>
        </authorList>
    </citation>
    <scope>IDENTIFICATION</scope>
</reference>
<dbReference type="GeneID" id="17310160"/>
<dbReference type="EMBL" id="JH992970">
    <property type="protein sequence ID" value="EKX53273.1"/>
    <property type="molecule type" value="Genomic_DNA"/>
</dbReference>
<dbReference type="AlphaFoldDB" id="L1JYX5"/>
<protein>
    <recommendedName>
        <fullName evidence="3">WW domain-containing protein</fullName>
    </recommendedName>
</protein>
<feature type="region of interest" description="Disordered" evidence="1">
    <location>
        <begin position="269"/>
        <end position="346"/>
    </location>
</feature>
<dbReference type="PANTHER" id="PTHR37456:SF5">
    <property type="entry name" value="COLLAGEN TYPE XIII ALPHA 1 CHAIN"/>
    <property type="match status" value="1"/>
</dbReference>
<feature type="compositionally biased region" description="Basic and acidic residues" evidence="1">
    <location>
        <begin position="623"/>
        <end position="642"/>
    </location>
</feature>
<dbReference type="RefSeq" id="XP_005840253.1">
    <property type="nucleotide sequence ID" value="XM_005840196.1"/>
</dbReference>
<organism evidence="4">
    <name type="scientific">Guillardia theta (strain CCMP2712)</name>
    <name type="common">Cryptophyte</name>
    <dbReference type="NCBI Taxonomy" id="905079"/>
    <lineage>
        <taxon>Eukaryota</taxon>
        <taxon>Cryptophyceae</taxon>
        <taxon>Pyrenomonadales</taxon>
        <taxon>Geminigeraceae</taxon>
        <taxon>Guillardia</taxon>
    </lineage>
</organism>
<keyword evidence="2" id="KW-0732">Signal</keyword>
<evidence type="ECO:0000313" key="4">
    <source>
        <dbReference type="EMBL" id="EKX53273.1"/>
    </source>
</evidence>
<dbReference type="Pfam" id="PF01391">
    <property type="entry name" value="Collagen"/>
    <property type="match status" value="1"/>
</dbReference>
<dbReference type="PROSITE" id="PS01159">
    <property type="entry name" value="WW_DOMAIN_1"/>
    <property type="match status" value="1"/>
</dbReference>
<feature type="region of interest" description="Disordered" evidence="1">
    <location>
        <begin position="718"/>
        <end position="758"/>
    </location>
</feature>
<dbReference type="OrthoDB" id="410044at2759"/>
<dbReference type="PANTHER" id="PTHR37456">
    <property type="entry name" value="SI:CH211-266K2.1"/>
    <property type="match status" value="1"/>
</dbReference>
<feature type="chain" id="PRO_5008771952" description="WW domain-containing protein" evidence="2">
    <location>
        <begin position="21"/>
        <end position="1220"/>
    </location>
</feature>
<gene>
    <name evidence="4" type="ORF">GUITHDRAFT_160994</name>
</gene>
<sequence>MTRFQREGLLVLSAVLLVLASSLYWKKPAASILLQENGDVDSSELKELEAQRRDIKSKIRQEEHGGSEQGQSQLKSDPIQKCGKLCRTRQMILSARKAIDQQAEVELRQLSCNCHSHAALHHPHCSSKCATVSRPVVAQAWTPGMVVGASFPQQHYRTISNGQGAGNPTTVVTPTQTVIQPMQPIVRTSEIYPVHREVVHPTVTQIIVEPPQVQTYIHQPPGIRRDIHLKPRVETIIHPARIYRQHVSPIIEQYVQPHLYVNVTGTASHSSQAAAGPPGAPGENGWDGLPGPPGPPGTDGEPGVAGPPGEKGEAGEAGPQGPQGPVGPMGPMGPIGPQGFQGFPGMPARPRGPPVIVKLPAHMQMEVSVQMPEQQAQAPPAPQAPSCDCGCGEAEPCSQGIINLKQKCDCKGEQQQQQQQQQQDQKFVSVQDLKEAVHQIVEEEQQLAGASAAPKAVKTMKRYPSCSDNPTWRGPYGDSCEAYRVGGDRNFWCEWDGAANFDACPHSCQTCGSEGEDFKSQAHGGLKVGEKKQMLAQESPNSPMERRVSRKQLAKNVALLKQRLINIAKATGYELEQKEREGKKNGSSFSSSRASRDMHRESSNSQLVAKSRTFSTPTEEKEEEKQRERDRKEDSKLNDRTRKYIANLQKAYGAPAADEVRRAVRSGQKALSSRRYGRESGRPASQQLKKLTGAEASQEMSNYWKNLPVEAVHIQPVAAGGAGGASPPAQANQRQHEQAKAGPPPSQSHPQLKVQKENPPSIALEHDVGLPPGWHKGYDSLHRVYYYNSYLGESSWTPPPGSKIIRQGGKARERETSKWRLHSKGSEQNLARFFLEWRLNSLKEKSTTLALWAVDQGNRKAYEVERSLLAENSWATKSVIWEGYHASPLLGVTQSTWFWAQSSEENGKGRAAMMEALLAAGKKIEFLNFQLESARHQLIEWQGLADFHNVDGSWISLKLREVERELKVARLLEDMRAAGSMVKTSDSFQSAVEQVEGEVRVNPKLLEEWIKRPQRSMLDANEEQKQKFLDVCASLGVDQDRLKDFVCQLEILLLQSFCDLELSAKAQEEAKKELYAIRAELQSLPTPRRDPPEPAPSSSTSLVPVKQQEQETARLDLWCAELAALPLVDSSSEGGEEACASPIHAGPRHLTQGEEEDVGGEKPGRRGGEEKEEVEALKAEILRLREQLTHCQVQLQLFPPSLSPFPFLLSLRQPYLSPHR</sequence>
<dbReference type="PROSITE" id="PS50020">
    <property type="entry name" value="WW_DOMAIN_2"/>
    <property type="match status" value="1"/>
</dbReference>
<evidence type="ECO:0000259" key="3">
    <source>
        <dbReference type="PROSITE" id="PS50020"/>
    </source>
</evidence>
<feature type="compositionally biased region" description="Basic and acidic residues" evidence="1">
    <location>
        <begin position="1159"/>
        <end position="1172"/>
    </location>
</feature>
<feature type="domain" description="WW" evidence="3">
    <location>
        <begin position="768"/>
        <end position="801"/>
    </location>
</feature>
<feature type="compositionally biased region" description="Basic and acidic residues" evidence="1">
    <location>
        <begin position="57"/>
        <end position="66"/>
    </location>
</feature>
<reference evidence="4 6" key="1">
    <citation type="journal article" date="2012" name="Nature">
        <title>Algal genomes reveal evolutionary mosaicism and the fate of nucleomorphs.</title>
        <authorList>
            <consortium name="DOE Joint Genome Institute"/>
            <person name="Curtis B.A."/>
            <person name="Tanifuji G."/>
            <person name="Burki F."/>
            <person name="Gruber A."/>
            <person name="Irimia M."/>
            <person name="Maruyama S."/>
            <person name="Arias M.C."/>
            <person name="Ball S.G."/>
            <person name="Gile G.H."/>
            <person name="Hirakawa Y."/>
            <person name="Hopkins J.F."/>
            <person name="Kuo A."/>
            <person name="Rensing S.A."/>
            <person name="Schmutz J."/>
            <person name="Symeonidi A."/>
            <person name="Elias M."/>
            <person name="Eveleigh R.J."/>
            <person name="Herman E.K."/>
            <person name="Klute M.J."/>
            <person name="Nakayama T."/>
            <person name="Obornik M."/>
            <person name="Reyes-Prieto A."/>
            <person name="Armbrust E.V."/>
            <person name="Aves S.J."/>
            <person name="Beiko R.G."/>
            <person name="Coutinho P."/>
            <person name="Dacks J.B."/>
            <person name="Durnford D.G."/>
            <person name="Fast N.M."/>
            <person name="Green B.R."/>
            <person name="Grisdale C.J."/>
            <person name="Hempel F."/>
            <person name="Henrissat B."/>
            <person name="Hoppner M.P."/>
            <person name="Ishida K."/>
            <person name="Kim E."/>
            <person name="Koreny L."/>
            <person name="Kroth P.G."/>
            <person name="Liu Y."/>
            <person name="Malik S.B."/>
            <person name="Maier U.G."/>
            <person name="McRose D."/>
            <person name="Mock T."/>
            <person name="Neilson J.A."/>
            <person name="Onodera N.T."/>
            <person name="Poole A.M."/>
            <person name="Pritham E.J."/>
            <person name="Richards T.A."/>
            <person name="Rocap G."/>
            <person name="Roy S.W."/>
            <person name="Sarai C."/>
            <person name="Schaack S."/>
            <person name="Shirato S."/>
            <person name="Slamovits C.H."/>
            <person name="Spencer D.F."/>
            <person name="Suzuki S."/>
            <person name="Worden A.Z."/>
            <person name="Zauner S."/>
            <person name="Barry K."/>
            <person name="Bell C."/>
            <person name="Bharti A.K."/>
            <person name="Crow J.A."/>
            <person name="Grimwood J."/>
            <person name="Kramer R."/>
            <person name="Lindquist E."/>
            <person name="Lucas S."/>
            <person name="Salamov A."/>
            <person name="McFadden G.I."/>
            <person name="Lane C.E."/>
            <person name="Keeling P.J."/>
            <person name="Gray M.W."/>
            <person name="Grigoriev I.V."/>
            <person name="Archibald J.M."/>
        </authorList>
    </citation>
    <scope>NUCLEOTIDE SEQUENCE</scope>
    <source>
        <strain evidence="4 6">CCMP2712</strain>
    </source>
</reference>
<evidence type="ECO:0000256" key="1">
    <source>
        <dbReference type="SAM" id="MobiDB-lite"/>
    </source>
</evidence>
<proteinExistence type="predicted"/>
<feature type="region of interest" description="Disordered" evidence="1">
    <location>
        <begin position="576"/>
        <end position="693"/>
    </location>
</feature>
<feature type="compositionally biased region" description="Low complexity" evidence="1">
    <location>
        <begin position="335"/>
        <end position="346"/>
    </location>
</feature>
<dbReference type="CDD" id="cd00201">
    <property type="entry name" value="WW"/>
    <property type="match status" value="1"/>
</dbReference>
<feature type="region of interest" description="Disordered" evidence="1">
    <location>
        <begin position="1133"/>
        <end position="1172"/>
    </location>
</feature>
<accession>L1JYX5</accession>
<dbReference type="InterPro" id="IPR050938">
    <property type="entry name" value="Collagen_Structural_Proteins"/>
</dbReference>
<evidence type="ECO:0000313" key="6">
    <source>
        <dbReference type="Proteomes" id="UP000011087"/>
    </source>
</evidence>
<dbReference type="SMART" id="SM00456">
    <property type="entry name" value="WW"/>
    <property type="match status" value="1"/>
</dbReference>
<evidence type="ECO:0000256" key="2">
    <source>
        <dbReference type="SAM" id="SignalP"/>
    </source>
</evidence>
<evidence type="ECO:0000313" key="5">
    <source>
        <dbReference type="EnsemblProtists" id="EKX53273"/>
    </source>
</evidence>